<dbReference type="AlphaFoldDB" id="A0A6L2JA14"/>
<evidence type="ECO:0000313" key="3">
    <source>
        <dbReference type="EMBL" id="GEU33560.1"/>
    </source>
</evidence>
<evidence type="ECO:0000256" key="2">
    <source>
        <dbReference type="SAM" id="Phobius"/>
    </source>
</evidence>
<reference evidence="3" key="1">
    <citation type="journal article" date="2019" name="Sci. Rep.">
        <title>Draft genome of Tanacetum cinerariifolium, the natural source of mosquito coil.</title>
        <authorList>
            <person name="Yamashiro T."/>
            <person name="Shiraishi A."/>
            <person name="Satake H."/>
            <person name="Nakayama K."/>
        </authorList>
    </citation>
    <scope>NUCLEOTIDE SEQUENCE</scope>
</reference>
<sequence>MEGNYMIVYRTSMMKHQELFAREAFRIPINIVVKLLQIVSIWVPLPKDVVGASTQRCGGSLYPKMLWEPLPKDVVGASWQIEGEIRSDDQVYLKWWPRCLEWWLRVVMKVVGLLLGGDNIPFVLSWGGSISPDSFLSPILLLVVMVVIVVVTVIVVVVVVAIIGVVIVVTIIGVVVVDIVGGVPSIIKLLFVIVVTVPSMLWGNPPDENFHNSLKPMDETNSSFRTIEVERISFGMKKLNIDDNTGDGGKVVGETIGTCGGIRVGLTHSQIKKKYFPVKLGNSPERPGDNLGKLEEKPSSTSDMLWEPLPKDVVGASTQDMVGASWQMEVLGVVSKGGDGGIRGG</sequence>
<keyword evidence="2" id="KW-0472">Membrane</keyword>
<protein>
    <submittedName>
        <fullName evidence="3">Uncharacterized protein</fullName>
    </submittedName>
</protein>
<feature type="transmembrane region" description="Helical" evidence="2">
    <location>
        <begin position="139"/>
        <end position="172"/>
    </location>
</feature>
<evidence type="ECO:0000256" key="1">
    <source>
        <dbReference type="SAM" id="MobiDB-lite"/>
    </source>
</evidence>
<gene>
    <name evidence="3" type="ORF">Tci_005538</name>
</gene>
<feature type="compositionally biased region" description="Basic and acidic residues" evidence="1">
    <location>
        <begin position="286"/>
        <end position="298"/>
    </location>
</feature>
<dbReference type="EMBL" id="BKCJ010000478">
    <property type="protein sequence ID" value="GEU33560.1"/>
    <property type="molecule type" value="Genomic_DNA"/>
</dbReference>
<name>A0A6L2JA14_TANCI</name>
<keyword evidence="2" id="KW-1133">Transmembrane helix</keyword>
<organism evidence="3">
    <name type="scientific">Tanacetum cinerariifolium</name>
    <name type="common">Dalmatian daisy</name>
    <name type="synonym">Chrysanthemum cinerariifolium</name>
    <dbReference type="NCBI Taxonomy" id="118510"/>
    <lineage>
        <taxon>Eukaryota</taxon>
        <taxon>Viridiplantae</taxon>
        <taxon>Streptophyta</taxon>
        <taxon>Embryophyta</taxon>
        <taxon>Tracheophyta</taxon>
        <taxon>Spermatophyta</taxon>
        <taxon>Magnoliopsida</taxon>
        <taxon>eudicotyledons</taxon>
        <taxon>Gunneridae</taxon>
        <taxon>Pentapetalae</taxon>
        <taxon>asterids</taxon>
        <taxon>campanulids</taxon>
        <taxon>Asterales</taxon>
        <taxon>Asteraceae</taxon>
        <taxon>Asteroideae</taxon>
        <taxon>Anthemideae</taxon>
        <taxon>Anthemidinae</taxon>
        <taxon>Tanacetum</taxon>
    </lineage>
</organism>
<proteinExistence type="predicted"/>
<comment type="caution">
    <text evidence="3">The sequence shown here is derived from an EMBL/GenBank/DDBJ whole genome shotgun (WGS) entry which is preliminary data.</text>
</comment>
<feature type="transmembrane region" description="Helical" evidence="2">
    <location>
        <begin position="102"/>
        <end position="127"/>
    </location>
</feature>
<accession>A0A6L2JA14</accession>
<keyword evidence="2" id="KW-0812">Transmembrane</keyword>
<feature type="transmembrane region" description="Helical" evidence="2">
    <location>
        <begin position="179"/>
        <end position="202"/>
    </location>
</feature>
<feature type="region of interest" description="Disordered" evidence="1">
    <location>
        <begin position="279"/>
        <end position="305"/>
    </location>
</feature>